<accession>A0A9P9AE86</accession>
<proteinExistence type="predicted"/>
<feature type="compositionally biased region" description="Low complexity" evidence="1">
    <location>
        <begin position="71"/>
        <end position="84"/>
    </location>
</feature>
<feature type="compositionally biased region" description="Polar residues" evidence="1">
    <location>
        <begin position="119"/>
        <end position="129"/>
    </location>
</feature>
<reference evidence="2 3" key="1">
    <citation type="journal article" date="2021" name="Nat. Commun.">
        <title>Genetic determinants of endophytism in the Arabidopsis root mycobiome.</title>
        <authorList>
            <person name="Mesny F."/>
            <person name="Miyauchi S."/>
            <person name="Thiergart T."/>
            <person name="Pickel B."/>
            <person name="Atanasova L."/>
            <person name="Karlsson M."/>
            <person name="Huettel B."/>
            <person name="Barry K.W."/>
            <person name="Haridas S."/>
            <person name="Chen C."/>
            <person name="Bauer D."/>
            <person name="Andreopoulos W."/>
            <person name="Pangilinan J."/>
            <person name="LaButti K."/>
            <person name="Riley R."/>
            <person name="Lipzen A."/>
            <person name="Clum A."/>
            <person name="Drula E."/>
            <person name="Henrissat B."/>
            <person name="Kohler A."/>
            <person name="Grigoriev I.V."/>
            <person name="Martin F.M."/>
            <person name="Hacquard S."/>
        </authorList>
    </citation>
    <scope>NUCLEOTIDE SEQUENCE [LARGE SCALE GENOMIC DNA]</scope>
    <source>
        <strain evidence="2 3">MPI-CAGE-CH-0241</strain>
    </source>
</reference>
<dbReference type="AlphaFoldDB" id="A0A9P9AE86"/>
<feature type="compositionally biased region" description="Polar residues" evidence="1">
    <location>
        <begin position="95"/>
        <end position="110"/>
    </location>
</feature>
<evidence type="ECO:0000313" key="3">
    <source>
        <dbReference type="Proteomes" id="UP000777438"/>
    </source>
</evidence>
<feature type="region of interest" description="Disordered" evidence="1">
    <location>
        <begin position="68"/>
        <end position="130"/>
    </location>
</feature>
<evidence type="ECO:0000313" key="2">
    <source>
        <dbReference type="EMBL" id="KAH6869171.1"/>
    </source>
</evidence>
<protein>
    <submittedName>
        <fullName evidence="2">Uncharacterized protein</fullName>
    </submittedName>
</protein>
<dbReference type="EMBL" id="JAGPYM010000078">
    <property type="protein sequence ID" value="KAH6869171.1"/>
    <property type="molecule type" value="Genomic_DNA"/>
</dbReference>
<organism evidence="2 3">
    <name type="scientific">Thelonectria olida</name>
    <dbReference type="NCBI Taxonomy" id="1576542"/>
    <lineage>
        <taxon>Eukaryota</taxon>
        <taxon>Fungi</taxon>
        <taxon>Dikarya</taxon>
        <taxon>Ascomycota</taxon>
        <taxon>Pezizomycotina</taxon>
        <taxon>Sordariomycetes</taxon>
        <taxon>Hypocreomycetidae</taxon>
        <taxon>Hypocreales</taxon>
        <taxon>Nectriaceae</taxon>
        <taxon>Thelonectria</taxon>
    </lineage>
</organism>
<dbReference type="OrthoDB" id="5152914at2759"/>
<comment type="caution">
    <text evidence="2">The sequence shown here is derived from an EMBL/GenBank/DDBJ whole genome shotgun (WGS) entry which is preliminary data.</text>
</comment>
<evidence type="ECO:0000256" key="1">
    <source>
        <dbReference type="SAM" id="MobiDB-lite"/>
    </source>
</evidence>
<keyword evidence="3" id="KW-1185">Reference proteome</keyword>
<dbReference type="Proteomes" id="UP000777438">
    <property type="component" value="Unassembled WGS sequence"/>
</dbReference>
<sequence>MHIESSSNPDLRDLLVQLARFFSANESKISAAEASTCFQHLSPIDSSALIRLFFLLCPSFRAVLPRQDRVSATSPAPTRRSSSSNDTSGHPPPGSNSHGDNNRSTPSLHYSQEHAPSLSPVSANDNGLSTAHAGLLSGERVAQVLEELNNPNTPGLTFSEQATLCQQRTPNAAAALPALAMHALTVHPSDVTALYSGFDDDALGKTQLAACSDIAFAPGMKWLLEDCKTNRGVFLRRVKESKAALPTGQGWKAAIATKKENADMRDLLKIYHRFECYNIYRHVVEAGFHTGEHWVRDRRAELAKKLCDDFPERFQSLKAANKCLNWVDQGCRYYEWTKMFSEVSELGFLIALPSEVPRSAYTSRCTREQMSAAAVKFMALGICELVKDLELSELGNYIAQELRQMTTKKRTHVDGPEEDIQRSRKSPRLMLSLGTPAISQSDQNATPPEAIAAREDTAMRDQNTFSFLLDAFMVSDDTFNNCQLSSTLCSDLFMGSQLSAFSLPIEEWYQHPNETESQVANYNESTGR</sequence>
<name>A0A9P9AE86_9HYPO</name>
<gene>
    <name evidence="2" type="ORF">B0T10DRAFT_523911</name>
</gene>